<reference evidence="10" key="1">
    <citation type="journal article" date="2014" name="Nucleic Acids Res.">
        <title>The evolutionary dynamics of variant antigen genes in Babesia reveal a history of genomic innovation underlying host-parasite interaction.</title>
        <authorList>
            <person name="Jackson A.P."/>
            <person name="Otto T.D."/>
            <person name="Darby A."/>
            <person name="Ramaprasad A."/>
            <person name="Xia D."/>
            <person name="Echaide I.E."/>
            <person name="Farber M."/>
            <person name="Gahlot S."/>
            <person name="Gamble J."/>
            <person name="Gupta D."/>
            <person name="Gupta Y."/>
            <person name="Jackson L."/>
            <person name="Malandrin L."/>
            <person name="Malas T.B."/>
            <person name="Moussa E."/>
            <person name="Nair M."/>
            <person name="Reid A.J."/>
            <person name="Sanders M."/>
            <person name="Sharma J."/>
            <person name="Tracey A."/>
            <person name="Quail M.A."/>
            <person name="Weir W."/>
            <person name="Wastling J.M."/>
            <person name="Hall N."/>
            <person name="Willadsen P."/>
            <person name="Lingelbach K."/>
            <person name="Shiels B."/>
            <person name="Tait A."/>
            <person name="Berriman M."/>
            <person name="Allred D.R."/>
            <person name="Pain A."/>
        </authorList>
    </citation>
    <scope>NUCLEOTIDE SEQUENCE [LARGE SCALE GENOMIC DNA]</scope>
    <source>
        <strain evidence="10">Bond</strain>
    </source>
</reference>
<dbReference type="RefSeq" id="XP_012768631.1">
    <property type="nucleotide sequence ID" value="XM_012913177.1"/>
</dbReference>
<dbReference type="Proteomes" id="UP000033188">
    <property type="component" value="Chromosome 3"/>
</dbReference>
<dbReference type="InterPro" id="IPR028598">
    <property type="entry name" value="BOP1/Erb1"/>
</dbReference>
<dbReference type="InterPro" id="IPR012953">
    <property type="entry name" value="BOP1_N_dom"/>
</dbReference>
<keyword evidence="10" id="KW-1185">Reference proteome</keyword>
<evidence type="ECO:0000256" key="4">
    <source>
        <dbReference type="ARBA" id="ARBA00022574"/>
    </source>
</evidence>
<dbReference type="Pfam" id="PF08145">
    <property type="entry name" value="BOP1NT"/>
    <property type="match status" value="1"/>
</dbReference>
<dbReference type="EMBL" id="LK391709">
    <property type="protein sequence ID" value="CDR96445.1"/>
    <property type="molecule type" value="Genomic_DNA"/>
</dbReference>
<dbReference type="SMART" id="SM01035">
    <property type="entry name" value="BOP1NT"/>
    <property type="match status" value="1"/>
</dbReference>
<dbReference type="GO" id="GO:0070545">
    <property type="term" value="C:PeBoW complex"/>
    <property type="evidence" value="ECO:0007669"/>
    <property type="project" value="TreeGrafter"/>
</dbReference>
<dbReference type="SUPFAM" id="SSF50978">
    <property type="entry name" value="WD40 repeat-like"/>
    <property type="match status" value="1"/>
</dbReference>
<dbReference type="GO" id="GO:0043021">
    <property type="term" value="F:ribonucleoprotein complex binding"/>
    <property type="evidence" value="ECO:0007669"/>
    <property type="project" value="TreeGrafter"/>
</dbReference>
<evidence type="ECO:0000313" key="10">
    <source>
        <dbReference type="Proteomes" id="UP000033188"/>
    </source>
</evidence>
<evidence type="ECO:0000256" key="2">
    <source>
        <dbReference type="ARBA" id="ARBA00022517"/>
    </source>
</evidence>
<dbReference type="GO" id="GO:0030687">
    <property type="term" value="C:preribosome, large subunit precursor"/>
    <property type="evidence" value="ECO:0007669"/>
    <property type="project" value="TreeGrafter"/>
</dbReference>
<dbReference type="Gene3D" id="2.130.10.10">
    <property type="entry name" value="YVTN repeat-like/Quinoprotein amine dehydrogenase"/>
    <property type="match status" value="1"/>
</dbReference>
<dbReference type="GO" id="GO:0000463">
    <property type="term" value="P:maturation of LSU-rRNA from tricistronic rRNA transcript (SSU-rRNA, 5.8S rRNA, LSU-rRNA)"/>
    <property type="evidence" value="ECO:0007669"/>
    <property type="project" value="TreeGrafter"/>
</dbReference>
<organism evidence="9 10">
    <name type="scientific">Babesia bigemina</name>
    <dbReference type="NCBI Taxonomy" id="5866"/>
    <lineage>
        <taxon>Eukaryota</taxon>
        <taxon>Sar</taxon>
        <taxon>Alveolata</taxon>
        <taxon>Apicomplexa</taxon>
        <taxon>Aconoidasida</taxon>
        <taxon>Piroplasmida</taxon>
        <taxon>Babesiidae</taxon>
        <taxon>Babesia</taxon>
    </lineage>
</organism>
<evidence type="ECO:0000259" key="8">
    <source>
        <dbReference type="SMART" id="SM01035"/>
    </source>
</evidence>
<evidence type="ECO:0000313" key="9">
    <source>
        <dbReference type="EMBL" id="CDR96445.1"/>
    </source>
</evidence>
<keyword evidence="4" id="KW-0853">WD repeat</keyword>
<comment type="subcellular location">
    <subcellularLocation>
        <location evidence="1">Nucleus</location>
        <location evidence="1">Nucleolus</location>
    </subcellularLocation>
</comment>
<feature type="region of interest" description="Disordered" evidence="7">
    <location>
        <begin position="1"/>
        <end position="66"/>
    </location>
</feature>
<dbReference type="GeneID" id="24564986"/>
<dbReference type="InterPro" id="IPR015943">
    <property type="entry name" value="WD40/YVTN_repeat-like_dom_sf"/>
</dbReference>
<dbReference type="OMA" id="MRPAKGE"/>
<dbReference type="PANTHER" id="PTHR17605">
    <property type="entry name" value="RIBOSOME BIOGENESIS PROTEIN BOP1 BLOCK OF PROLIFERATION 1 PROTEIN"/>
    <property type="match status" value="1"/>
</dbReference>
<feature type="compositionally biased region" description="Low complexity" evidence="7">
    <location>
        <begin position="15"/>
        <end position="38"/>
    </location>
</feature>
<feature type="compositionally biased region" description="Basic residues" evidence="7">
    <location>
        <begin position="1"/>
        <end position="14"/>
    </location>
</feature>
<dbReference type="PANTHER" id="PTHR17605:SF0">
    <property type="entry name" value="RIBOSOME BIOGENESIS PROTEIN BOP1"/>
    <property type="match status" value="1"/>
</dbReference>
<gene>
    <name evidence="9" type="ORF">BBBOND_0303490</name>
</gene>
<name>A0A061DDP6_BABBI</name>
<evidence type="ECO:0000256" key="6">
    <source>
        <dbReference type="ARBA" id="ARBA00023242"/>
    </source>
</evidence>
<keyword evidence="6" id="KW-0539">Nucleus</keyword>
<dbReference type="VEuPathDB" id="PiroplasmaDB:BBBOND_0303490"/>
<feature type="compositionally biased region" description="Acidic residues" evidence="7">
    <location>
        <begin position="53"/>
        <end position="66"/>
    </location>
</feature>
<dbReference type="AlphaFoldDB" id="A0A061DDP6"/>
<dbReference type="STRING" id="5866.A0A061DDP6"/>
<evidence type="ECO:0000256" key="5">
    <source>
        <dbReference type="ARBA" id="ARBA00022737"/>
    </source>
</evidence>
<keyword evidence="2" id="KW-0690">Ribosome biogenesis</keyword>
<keyword evidence="5" id="KW-0677">Repeat</keyword>
<feature type="domain" description="BOP1 N-terminal" evidence="8">
    <location>
        <begin position="79"/>
        <end position="349"/>
    </location>
</feature>
<evidence type="ECO:0000256" key="7">
    <source>
        <dbReference type="SAM" id="MobiDB-lite"/>
    </source>
</evidence>
<proteinExistence type="predicted"/>
<evidence type="ECO:0000256" key="1">
    <source>
        <dbReference type="ARBA" id="ARBA00004604"/>
    </source>
</evidence>
<dbReference type="InterPro" id="IPR036322">
    <property type="entry name" value="WD40_repeat_dom_sf"/>
</dbReference>
<protein>
    <submittedName>
        <fullName evidence="9">BOP1NT (NUC169) domain containing protein, putative</fullName>
    </submittedName>
</protein>
<sequence length="698" mass="78557">MAPSKRNGKARSRKASPAAASSSSTRSSSRSTVKSAPTAQSVPNSPPPVPRDVEDDGYFDSDEEEGSLNRIGRVPLSWYDNEGHIGYTVEGQKLAKELDSTEIGKLLFQSDNPDAWRTIVDVRNNRTVRLTDEDLKVLTSCYTRHDMSADQPYPEGENYNQEDLYIDFGNEDAIHPVSNKPPKKANFMPSKFEAAKIRRLVKLIKSGKLVVKAEPDEPPEEPIEDIWLDCIYQVDPKTARRGRQHEISAPKAALPTHSESYNPPEEYLLDEEETKEWLETEPEDRKMDYLPQKFDCLRKVGSYENLILERYRRCMQLYLCPRAVKLKMNVNPETLYPKLPDIDTLGPFPSRTSVEFRVSGTRKVSIDCTGRWAALASVDAIHICSVLNGRVFDRVEGLEKIYDICWHPRYPILIVSHGSTMSFVAIELPNLRPKSDDQPSSRKKATETEEKGAYEKALEMISLSNASGGWRSVRFGKHEALSVDHVDELHRVSVHPQGNYVVGVSPHSRESGNQCVIYCLTKKTFIRVGNKMSNNAIRLAMFHPLEPKLILGLRKGVRLYNLKVKNEKLDSEGEKLTGVDLPVSMHLNRGAQILAVADENGSVVLFDLNVGMYPYKKFQFKGEQIVKVEFHPSLPLLLVASSAGIVHLIHVSVPDDLSKDPVIVPLKDLKTYAIADAKWHTAEPWLFTAGAREGLMWV</sequence>
<evidence type="ECO:0000256" key="3">
    <source>
        <dbReference type="ARBA" id="ARBA00022552"/>
    </source>
</evidence>
<accession>A0A061DDP6</accession>
<keyword evidence="3" id="KW-0698">rRNA processing</keyword>
<dbReference type="OrthoDB" id="5571054at2759"/>
<dbReference type="KEGG" id="bbig:BBBOND_0303490"/>